<dbReference type="InterPro" id="IPR014710">
    <property type="entry name" value="RmlC-like_jellyroll"/>
</dbReference>
<dbReference type="SUPFAM" id="SSF51206">
    <property type="entry name" value="cAMP-binding domain-like"/>
    <property type="match status" value="1"/>
</dbReference>
<reference evidence="2 4" key="1">
    <citation type="submission" date="2016-11" db="EMBL/GenBank/DDBJ databases">
        <authorList>
            <person name="Jaros S."/>
            <person name="Januszkiewicz K."/>
            <person name="Wedrychowicz H."/>
        </authorList>
    </citation>
    <scope>NUCLEOTIDE SEQUENCE [LARGE SCALE GENOMIC DNA]</scope>
    <source>
        <strain evidence="2 4">DSM 784</strain>
    </source>
</reference>
<dbReference type="CDD" id="cd00038">
    <property type="entry name" value="CAP_ED"/>
    <property type="match status" value="1"/>
</dbReference>
<dbReference type="OrthoDB" id="9152304at2"/>
<keyword evidence="5" id="KW-1185">Reference proteome</keyword>
<keyword evidence="2" id="KW-0808">Transferase</keyword>
<dbReference type="Pfam" id="PF00027">
    <property type="entry name" value="cNMP_binding"/>
    <property type="match status" value="1"/>
</dbReference>
<proteinExistence type="predicted"/>
<dbReference type="AlphaFoldDB" id="A0A1K1S3R4"/>
<dbReference type="InterPro" id="IPR050397">
    <property type="entry name" value="Env_Response_Regulators"/>
</dbReference>
<dbReference type="PROSITE" id="PS50042">
    <property type="entry name" value="CNMP_BINDING_3"/>
    <property type="match status" value="1"/>
</dbReference>
<organism evidence="2 4">
    <name type="scientific">Chitinophaga sancti</name>
    <dbReference type="NCBI Taxonomy" id="1004"/>
    <lineage>
        <taxon>Bacteria</taxon>
        <taxon>Pseudomonadati</taxon>
        <taxon>Bacteroidota</taxon>
        <taxon>Chitinophagia</taxon>
        <taxon>Chitinophagales</taxon>
        <taxon>Chitinophagaceae</taxon>
        <taxon>Chitinophaga</taxon>
    </lineage>
</organism>
<dbReference type="RefSeq" id="WP_072363665.1">
    <property type="nucleotide sequence ID" value="NZ_CBHWAX010000252.1"/>
</dbReference>
<name>A0A1K1S3R4_9BACT</name>
<feature type="domain" description="Cyclic nucleotide-binding" evidence="1">
    <location>
        <begin position="15"/>
        <end position="115"/>
    </location>
</feature>
<gene>
    <name evidence="2" type="ORF">SAMN05661012_04697</name>
    <name evidence="3" type="ORF">SR876_03820</name>
</gene>
<dbReference type="EMBL" id="CP140154">
    <property type="protein sequence ID" value="WQG90611.1"/>
    <property type="molecule type" value="Genomic_DNA"/>
</dbReference>
<accession>A0A1K1S3R4</accession>
<evidence type="ECO:0000259" key="1">
    <source>
        <dbReference type="PROSITE" id="PS50042"/>
    </source>
</evidence>
<dbReference type="Gene3D" id="2.60.120.10">
    <property type="entry name" value="Jelly Rolls"/>
    <property type="match status" value="1"/>
</dbReference>
<protein>
    <submittedName>
        <fullName evidence="3">Crp/Fnr family transcriptional regulator</fullName>
    </submittedName>
    <submittedName>
        <fullName evidence="2">cAMP-binding domain of CRP or a regulatory subunit of cAMP-dependent protein kinases</fullName>
    </submittedName>
</protein>
<evidence type="ECO:0000313" key="5">
    <source>
        <dbReference type="Proteomes" id="UP001326715"/>
    </source>
</evidence>
<dbReference type="PANTHER" id="PTHR24567:SF76">
    <property type="entry name" value="CYCLIC NUCLEOTIDE-BINDING DOMAIN PROTEIN"/>
    <property type="match status" value="1"/>
</dbReference>
<dbReference type="InterPro" id="IPR000595">
    <property type="entry name" value="cNMP-bd_dom"/>
</dbReference>
<dbReference type="PANTHER" id="PTHR24567">
    <property type="entry name" value="CRP FAMILY TRANSCRIPTIONAL REGULATORY PROTEIN"/>
    <property type="match status" value="1"/>
</dbReference>
<keyword evidence="2" id="KW-0418">Kinase</keyword>
<dbReference type="Proteomes" id="UP001326715">
    <property type="component" value="Chromosome"/>
</dbReference>
<dbReference type="GO" id="GO:0016301">
    <property type="term" value="F:kinase activity"/>
    <property type="evidence" value="ECO:0007669"/>
    <property type="project" value="UniProtKB-KW"/>
</dbReference>
<dbReference type="STRING" id="1004.SAMN05661012_04697"/>
<evidence type="ECO:0000313" key="3">
    <source>
        <dbReference type="EMBL" id="WQG90611.1"/>
    </source>
</evidence>
<evidence type="ECO:0000313" key="2">
    <source>
        <dbReference type="EMBL" id="SFW78985.1"/>
    </source>
</evidence>
<reference evidence="3 5" key="2">
    <citation type="submission" date="2023-11" db="EMBL/GenBank/DDBJ databases">
        <title>MicrobeMod: A computational toolkit for identifying prokaryotic methylation and restriction-modification with nanopore sequencing.</title>
        <authorList>
            <person name="Crits-Christoph A."/>
            <person name="Kang S.C."/>
            <person name="Lee H."/>
            <person name="Ostrov N."/>
        </authorList>
    </citation>
    <scope>NUCLEOTIDE SEQUENCE [LARGE SCALE GENOMIC DNA]</scope>
    <source>
        <strain evidence="3 5">ATCC 23090</strain>
    </source>
</reference>
<dbReference type="EMBL" id="FPIZ01000017">
    <property type="protein sequence ID" value="SFW78985.1"/>
    <property type="molecule type" value="Genomic_DNA"/>
</dbReference>
<dbReference type="InterPro" id="IPR018490">
    <property type="entry name" value="cNMP-bd_dom_sf"/>
</dbReference>
<evidence type="ECO:0000313" key="4">
    <source>
        <dbReference type="Proteomes" id="UP000183788"/>
    </source>
</evidence>
<sequence length="193" mass="22400">MYEVFLSKIKEKVALTREEEAEIAAHLTHKTLRKRQFFLQEGDLCRYIAMVEKGALRTYVTDMEGHEHITSFALEGWSLGDLCSFLKEEPATQNIEALEDCELCLISKPAHETLLQQMPKYETYNRILMTEAYIALQKRTRDMISLSPDEQYKAFVNVYPNIVQRVPQHMIASYLGLSPETLSRIKSRISQHK</sequence>
<dbReference type="Proteomes" id="UP000183788">
    <property type="component" value="Unassembled WGS sequence"/>
</dbReference>
<dbReference type="GO" id="GO:0003700">
    <property type="term" value="F:DNA-binding transcription factor activity"/>
    <property type="evidence" value="ECO:0007669"/>
    <property type="project" value="TreeGrafter"/>
</dbReference>
<dbReference type="GO" id="GO:0005829">
    <property type="term" value="C:cytosol"/>
    <property type="evidence" value="ECO:0007669"/>
    <property type="project" value="TreeGrafter"/>
</dbReference>
<dbReference type="SMART" id="SM00100">
    <property type="entry name" value="cNMP"/>
    <property type="match status" value="1"/>
</dbReference>